<accession>A0A4S8R5J0</accession>
<dbReference type="AlphaFoldDB" id="A0A4S8R5J0"/>
<reference evidence="1 2" key="1">
    <citation type="submission" date="2017-12" db="EMBL/GenBank/DDBJ databases">
        <title>Comparative genomics of Botrytis spp.</title>
        <authorList>
            <person name="Valero-Jimenez C.A."/>
            <person name="Tapia P."/>
            <person name="Veloso J."/>
            <person name="Silva-Moreno E."/>
            <person name="Staats M."/>
            <person name="Valdes J.H."/>
            <person name="Van Kan J.A.L."/>
        </authorList>
    </citation>
    <scope>NUCLEOTIDE SEQUENCE [LARGE SCALE GENOMIC DNA]</scope>
    <source>
        <strain evidence="1 2">MUCL435</strain>
    </source>
</reference>
<keyword evidence="2" id="KW-1185">Reference proteome</keyword>
<comment type="caution">
    <text evidence="1">The sequence shown here is derived from an EMBL/GenBank/DDBJ whole genome shotgun (WGS) entry which is preliminary data.</text>
</comment>
<proteinExistence type="predicted"/>
<sequence length="219" mass="23905">MPVAEVATTLPISCPVGPLLLFNYNTSDALFDDDEIFIVPDTNYLGPNNKLISQDTSLLFHTTYPQPLILNNGTVSTQIVNTVRVASGFHIASSFYDGALKTTIGRYLRTFAITVGADYKIKADGIDGIQWNSSHMVPINVVKVPVLLMGNTGYHEYLNTEKGFLASGSNDTSIAFVEGAGNTINPCTDCETYPGQYNNTTKNAFNYQAAWLEKAARFI</sequence>
<dbReference type="OrthoDB" id="3544255at2759"/>
<dbReference type="Proteomes" id="UP000308671">
    <property type="component" value="Unassembled WGS sequence"/>
</dbReference>
<protein>
    <submittedName>
        <fullName evidence="1">Uncharacterized protein</fullName>
    </submittedName>
</protein>
<evidence type="ECO:0000313" key="1">
    <source>
        <dbReference type="EMBL" id="THV51445.1"/>
    </source>
</evidence>
<evidence type="ECO:0000313" key="2">
    <source>
        <dbReference type="Proteomes" id="UP000308671"/>
    </source>
</evidence>
<name>A0A4S8R5J0_9HELO</name>
<organism evidence="1 2">
    <name type="scientific">Botrytis galanthina</name>
    <dbReference type="NCBI Taxonomy" id="278940"/>
    <lineage>
        <taxon>Eukaryota</taxon>
        <taxon>Fungi</taxon>
        <taxon>Dikarya</taxon>
        <taxon>Ascomycota</taxon>
        <taxon>Pezizomycotina</taxon>
        <taxon>Leotiomycetes</taxon>
        <taxon>Helotiales</taxon>
        <taxon>Sclerotiniaceae</taxon>
        <taxon>Botrytis</taxon>
    </lineage>
</organism>
<gene>
    <name evidence="1" type="ORF">BGAL_0110g00040</name>
</gene>
<dbReference type="EMBL" id="PQXL01000110">
    <property type="protein sequence ID" value="THV51445.1"/>
    <property type="molecule type" value="Genomic_DNA"/>
</dbReference>